<dbReference type="VEuPathDB" id="FungiDB:CJJ07_004606"/>
<proteinExistence type="predicted"/>
<feature type="compositionally biased region" description="Basic and acidic residues" evidence="1">
    <location>
        <begin position="219"/>
        <end position="229"/>
    </location>
</feature>
<reference evidence="3" key="1">
    <citation type="journal article" date="2017" name="Clin. Infect. Dis.">
        <title>Simultaneous emergence of multidrug-resistant Candida auris on 3 continents confirmed by whole-genome sequencing and epidemiological analyses.</title>
        <authorList>
            <person name="Lockhart S.R."/>
            <person name="Etienne K.A."/>
            <person name="Vallabhaneni S."/>
            <person name="Farooqi J."/>
            <person name="Chowdhary A."/>
            <person name="Govender N.P."/>
            <person name="Colombo A.L."/>
            <person name="Calvo B."/>
            <person name="Cuomo C.A."/>
            <person name="Desjardins C.A."/>
            <person name="Berkow E.L."/>
            <person name="Castanheira M."/>
            <person name="Magobo R.E."/>
            <person name="Jabeen K."/>
            <person name="Asghar R.J."/>
            <person name="Meis J.F."/>
            <person name="Jackson B."/>
            <person name="Chiller T."/>
            <person name="Litvintseva A.P."/>
        </authorList>
    </citation>
    <scope>NUCLEOTIDE SEQUENCE [LARGE SCALE GENOMIC DNA]</scope>
    <source>
        <strain evidence="3">B8441</strain>
    </source>
</reference>
<dbReference type="VEuPathDB" id="FungiDB:B9J08_002843"/>
<feature type="region of interest" description="Disordered" evidence="1">
    <location>
        <begin position="62"/>
        <end position="106"/>
    </location>
</feature>
<dbReference type="EMBL" id="CP076749">
    <property type="protein sequence ID" value="QWW22322.1"/>
    <property type="molecule type" value="Genomic_DNA"/>
</dbReference>
<dbReference type="AlphaFoldDB" id="A0A2H0ZKY9"/>
<sequence length="416" mass="46573">MATVVKKKAVYVRGPNGIYRKKSYDAPSIISNDSELTRRKDEVDSALNDLMVCGFQVQENPLPTTKRANMKTKRASPTSSLDSTHTAEQPFRKPSSPRISFKGPFAENSPKLSTSIMERINSFSGGFTPSSAANFAIPYVLGVLTAVLIQQKWDALAQYAKMLTYLLFVGVFWAVLATAAFWYAGILTIPSWESVRDTLRNVFLRANMLSSPEKPVNYHLDHRDRRTDSIDTDTGSVLSSDADSEFEPKSKMRTESEPHLVREPSPQRLINVRPFVPPRRDSADSKLSQVPQPLLNRFHTDGVSTAKKSRFRLQSPERERPKDPRRHSSASLELTSKDLHKPLPALRKAPFVSGDSESSDLPLVHEVKLKSRFDEQLEALHKNGEGIGRSDTMLSKNSMLGTRANKRTFLSNVDEA</sequence>
<accession>A0A2H0ZKY9</accession>
<feature type="transmembrane region" description="Helical" evidence="2">
    <location>
        <begin position="162"/>
        <end position="184"/>
    </location>
</feature>
<feature type="region of interest" description="Disordered" evidence="1">
    <location>
        <begin position="215"/>
        <end position="341"/>
    </location>
</feature>
<evidence type="ECO:0000256" key="1">
    <source>
        <dbReference type="SAM" id="MobiDB-lite"/>
    </source>
</evidence>
<dbReference type="VEuPathDB" id="FungiDB:CJI96_0000682"/>
<evidence type="ECO:0000313" key="4">
    <source>
        <dbReference type="EMBL" id="QWW22322.1"/>
    </source>
</evidence>
<keyword evidence="2" id="KW-0472">Membrane</keyword>
<feature type="transmembrane region" description="Helical" evidence="2">
    <location>
        <begin position="132"/>
        <end position="150"/>
    </location>
</feature>
<feature type="compositionally biased region" description="Basic and acidic residues" evidence="1">
    <location>
        <begin position="246"/>
        <end position="262"/>
    </location>
</feature>
<name>A0A2H0ZKY9_CANAR</name>
<dbReference type="OMA" id="KTHNDET"/>
<evidence type="ECO:0000313" key="3">
    <source>
        <dbReference type="EMBL" id="PIS51268.1"/>
    </source>
</evidence>
<reference evidence="4" key="3">
    <citation type="submission" date="2021-06" db="EMBL/GenBank/DDBJ databases">
        <title>Candida auris outbreak in lebanese hospital.</title>
        <authorList>
            <person name="Finianos M."/>
        </authorList>
    </citation>
    <scope>NUCLEOTIDE SEQUENCE</scope>
    <source>
        <strain evidence="4">CA7LBN</strain>
    </source>
</reference>
<dbReference type="EMBL" id="PEKT02000007">
    <property type="protein sequence ID" value="PIS51268.1"/>
    <property type="molecule type" value="Genomic_DNA"/>
</dbReference>
<dbReference type="VEuPathDB" id="FungiDB:QG37_02311"/>
<evidence type="ECO:0000256" key="2">
    <source>
        <dbReference type="SAM" id="Phobius"/>
    </source>
</evidence>
<keyword evidence="2" id="KW-1133">Transmembrane helix</keyword>
<feature type="compositionally biased region" description="Polar residues" evidence="1">
    <location>
        <begin position="75"/>
        <end position="87"/>
    </location>
</feature>
<dbReference type="VEuPathDB" id="FungiDB:CJI97_002899"/>
<protein>
    <submittedName>
        <fullName evidence="3">Uncharacterized protein</fullName>
    </submittedName>
</protein>
<gene>
    <name evidence="3" type="ORF">B9J08_002843</name>
    <name evidence="4" type="ORF">CA7LBN_001068</name>
</gene>
<feature type="region of interest" description="Disordered" evidence="1">
    <location>
        <begin position="384"/>
        <end position="416"/>
    </location>
</feature>
<keyword evidence="2" id="KW-0812">Transmembrane</keyword>
<organism evidence="3">
    <name type="scientific">Candidozyma auris</name>
    <name type="common">Yeast</name>
    <name type="synonym">Candida auris</name>
    <dbReference type="NCBI Taxonomy" id="498019"/>
    <lineage>
        <taxon>Eukaryota</taxon>
        <taxon>Fungi</taxon>
        <taxon>Dikarya</taxon>
        <taxon>Ascomycota</taxon>
        <taxon>Saccharomycotina</taxon>
        <taxon>Pichiomycetes</taxon>
        <taxon>Metschnikowiaceae</taxon>
        <taxon>Candidozyma</taxon>
    </lineage>
</organism>
<reference evidence="3" key="2">
    <citation type="submission" date="2017-11" db="EMBL/GenBank/DDBJ databases">
        <title>Candida auris genome assembly and annotation.</title>
        <authorList>
            <person name="Munoz J.F."/>
            <person name="Gade L.G."/>
            <person name="Chow N.A."/>
            <person name="Litvintseva A.P."/>
            <person name="Loparev V.N."/>
            <person name="Cuomo C.A."/>
        </authorList>
    </citation>
    <scope>NUCLEOTIDE SEQUENCE</scope>
    <source>
        <strain evidence="3">B8441</strain>
    </source>
</reference>
<dbReference type="VEuPathDB" id="FungiDB:CJJ09_001253"/>
<dbReference type="Proteomes" id="UP000825438">
    <property type="component" value="Chromosome I"/>
</dbReference>